<dbReference type="Gene3D" id="3.40.50.1820">
    <property type="entry name" value="alpha/beta hydrolase"/>
    <property type="match status" value="1"/>
</dbReference>
<dbReference type="Proteomes" id="UP000094569">
    <property type="component" value="Unassembled WGS sequence"/>
</dbReference>
<dbReference type="Pfam" id="PF01738">
    <property type="entry name" value="DLH"/>
    <property type="match status" value="1"/>
</dbReference>
<dbReference type="PANTHER" id="PTHR47751">
    <property type="entry name" value="SUPERFAMILY HYDROLASE, PUTATIVE (AFU_ORTHOLOGUE AFUA_2G16580)-RELATED"/>
    <property type="match status" value="1"/>
</dbReference>
<dbReference type="SUPFAM" id="SSF53474">
    <property type="entry name" value="alpha/beta-Hydrolases"/>
    <property type="match status" value="1"/>
</dbReference>
<organism evidence="3 4">
    <name type="scientific">Aspergillus cristatus</name>
    <name type="common">Chinese Fuzhuan brick tea-fermentation fungus</name>
    <name type="synonym">Eurotium cristatum</name>
    <dbReference type="NCBI Taxonomy" id="573508"/>
    <lineage>
        <taxon>Eukaryota</taxon>
        <taxon>Fungi</taxon>
        <taxon>Dikarya</taxon>
        <taxon>Ascomycota</taxon>
        <taxon>Pezizomycotina</taxon>
        <taxon>Eurotiomycetes</taxon>
        <taxon>Eurotiomycetidae</taxon>
        <taxon>Eurotiales</taxon>
        <taxon>Aspergillaceae</taxon>
        <taxon>Aspergillus</taxon>
        <taxon>Aspergillus subgen. Aspergillus</taxon>
    </lineage>
</organism>
<sequence length="475" mass="51609">MHLKASGPTTRSSRDDDAISDGALDKTAYASLGIHPANDVCKKTSHRGSGGYYTNVYNTVDGVIVADQLLIPSESLKQDGGFGHVPDLAAWSDVTFLEYDSLARQKNGNVRNLKYIIQATISNQETLAVINHIVFGMRRKQLLDWSKRMTFPLNTDEAKALIGTPNGKGAAWLLINHKDQPHQPRQPPLQPPNASGKTPALVIVHPGGGVKEQTAQTYAKKLANSGFTTVAYDASYQGASGGEPHFLEDPNERVSDVYAAVNYLQNLETVETDKIGVVGICAGGGYAVAAAKGDHRLKAVATLSMVNIGDSARYGWYGDEDVSKHVDSLRGAAAQITAEAKGSERAAAPYVPPTPDDKTPRDLREACDYYLTPRAQYLRAENKMLYLSFPRVLTFDAFEFADVFLKQPVLLIAGEQAGSLWHTEKLDKLIGGATKKSVVPDAAHMDFYDNEKYVGPAAEDVAGFMKEHLAQFNRP</sequence>
<dbReference type="InterPro" id="IPR029058">
    <property type="entry name" value="AB_hydrolase_fold"/>
</dbReference>
<name>A0A1E3B375_ASPCR</name>
<dbReference type="AlphaFoldDB" id="A0A1E3B375"/>
<evidence type="ECO:0000259" key="2">
    <source>
        <dbReference type="Pfam" id="PF01738"/>
    </source>
</evidence>
<feature type="domain" description="Dienelactone hydrolase" evidence="2">
    <location>
        <begin position="191"/>
        <end position="301"/>
    </location>
</feature>
<evidence type="ECO:0000313" key="3">
    <source>
        <dbReference type="EMBL" id="ODM15410.1"/>
    </source>
</evidence>
<reference evidence="3 4" key="1">
    <citation type="journal article" date="2016" name="BMC Genomics">
        <title>Comparative genomic and transcriptomic analyses of the Fuzhuan brick tea-fermentation fungus Aspergillus cristatus.</title>
        <authorList>
            <person name="Ge Y."/>
            <person name="Wang Y."/>
            <person name="Liu Y."/>
            <person name="Tan Y."/>
            <person name="Ren X."/>
            <person name="Zhang X."/>
            <person name="Hyde K.D."/>
            <person name="Liu Y."/>
            <person name="Liu Z."/>
        </authorList>
    </citation>
    <scope>NUCLEOTIDE SEQUENCE [LARGE SCALE GENOMIC DNA]</scope>
    <source>
        <strain evidence="3 4">GZAAS20.1005</strain>
    </source>
</reference>
<comment type="caution">
    <text evidence="3">The sequence shown here is derived from an EMBL/GenBank/DDBJ whole genome shotgun (WGS) entry which is preliminary data.</text>
</comment>
<proteinExistence type="inferred from homology"/>
<accession>A0A1E3B375</accession>
<keyword evidence="4" id="KW-1185">Reference proteome</keyword>
<dbReference type="InterPro" id="IPR051411">
    <property type="entry name" value="Polyketide_trans_af380"/>
</dbReference>
<evidence type="ECO:0000256" key="1">
    <source>
        <dbReference type="ARBA" id="ARBA00029464"/>
    </source>
</evidence>
<dbReference type="GO" id="GO:0016747">
    <property type="term" value="F:acyltransferase activity, transferring groups other than amino-acyl groups"/>
    <property type="evidence" value="ECO:0007669"/>
    <property type="project" value="InterPro"/>
</dbReference>
<dbReference type="PANTHER" id="PTHR47751:SF1">
    <property type="entry name" value="SUPERFAMILY HYDROLASE, PUTATIVE (AFU_ORTHOLOGUE AFUA_2G16580)-RELATED"/>
    <property type="match status" value="1"/>
</dbReference>
<dbReference type="VEuPathDB" id="FungiDB:SI65_09013"/>
<gene>
    <name evidence="3" type="ORF">SI65_09013</name>
</gene>
<dbReference type="Gene3D" id="1.10.10.800">
    <property type="match status" value="1"/>
</dbReference>
<protein>
    <recommendedName>
        <fullName evidence="2">Dienelactone hydrolase domain-containing protein</fullName>
    </recommendedName>
</protein>
<comment type="similarity">
    <text evidence="1">Belongs to the polyketide transferase af380 family.</text>
</comment>
<dbReference type="PROSITE" id="PS00099">
    <property type="entry name" value="THIOLASE_3"/>
    <property type="match status" value="1"/>
</dbReference>
<dbReference type="EMBL" id="JXNT01000016">
    <property type="protein sequence ID" value="ODM15410.1"/>
    <property type="molecule type" value="Genomic_DNA"/>
</dbReference>
<dbReference type="GO" id="GO:0016787">
    <property type="term" value="F:hydrolase activity"/>
    <property type="evidence" value="ECO:0007669"/>
    <property type="project" value="InterPro"/>
</dbReference>
<dbReference type="STRING" id="573508.A0A1E3B375"/>
<dbReference type="InterPro" id="IPR002925">
    <property type="entry name" value="Dienelactn_hydro"/>
</dbReference>
<evidence type="ECO:0000313" key="4">
    <source>
        <dbReference type="Proteomes" id="UP000094569"/>
    </source>
</evidence>
<dbReference type="InterPro" id="IPR020610">
    <property type="entry name" value="Thiolase_AS"/>
</dbReference>
<dbReference type="OrthoDB" id="2498029at2759"/>